<evidence type="ECO:0000313" key="12">
    <source>
        <dbReference type="Proteomes" id="UP000054886"/>
    </source>
</evidence>
<keyword evidence="3" id="KW-0479">Metal-binding</keyword>
<dbReference type="VEuPathDB" id="FungiDB:B1J91_B02695g"/>
<dbReference type="Proteomes" id="UP000054886">
    <property type="component" value="Unassembled WGS sequence"/>
</dbReference>
<protein>
    <recommendedName>
        <fullName evidence="8">GID complex catalytic subunit 2</fullName>
    </recommendedName>
    <alternativeName>
        <fullName evidence="7">Glucose-induced degradation protein 2</fullName>
    </alternativeName>
</protein>
<dbReference type="InterPro" id="IPR044063">
    <property type="entry name" value="ZF_RING_GID"/>
</dbReference>
<dbReference type="InterPro" id="IPR024964">
    <property type="entry name" value="CTLH/CRA"/>
</dbReference>
<dbReference type="SUPFAM" id="SSF57850">
    <property type="entry name" value="RING/U-box"/>
    <property type="match status" value="1"/>
</dbReference>
<dbReference type="CDD" id="cd16652">
    <property type="entry name" value="dRING_Rmd5p-like"/>
    <property type="match status" value="1"/>
</dbReference>
<keyword evidence="5" id="KW-0862">Zinc</keyword>
<dbReference type="PROSITE" id="PS51867">
    <property type="entry name" value="ZF_RING_GID"/>
    <property type="match status" value="1"/>
</dbReference>
<evidence type="ECO:0000256" key="5">
    <source>
        <dbReference type="ARBA" id="ARBA00022833"/>
    </source>
</evidence>
<dbReference type="GO" id="GO:0034657">
    <property type="term" value="C:GID complex"/>
    <property type="evidence" value="ECO:0007669"/>
    <property type="project" value="EnsemblFungi"/>
</dbReference>
<dbReference type="PANTHER" id="PTHR12170:SF3">
    <property type="entry name" value="GH10162P"/>
    <property type="match status" value="1"/>
</dbReference>
<evidence type="ECO:0000256" key="6">
    <source>
        <dbReference type="ARBA" id="ARBA00061136"/>
    </source>
</evidence>
<dbReference type="GO" id="GO:0005777">
    <property type="term" value="C:peroxisome"/>
    <property type="evidence" value="ECO:0007669"/>
    <property type="project" value="EnsemblFungi"/>
</dbReference>
<gene>
    <name evidence="11" type="ORF">AO440_000279</name>
</gene>
<keyword evidence="2" id="KW-0963">Cytoplasm</keyword>
<accession>A0A0W0EFV7</accession>
<dbReference type="VEuPathDB" id="FungiDB:CAGL0B02695g"/>
<dbReference type="PANTHER" id="PTHR12170">
    <property type="entry name" value="MACROPHAGE ERYTHROBLAST ATTACHER-RELATED"/>
    <property type="match status" value="1"/>
</dbReference>
<dbReference type="VEuPathDB" id="FungiDB:GVI51_B02585"/>
<dbReference type="PhylomeDB" id="A0A0W0EFV7"/>
<evidence type="ECO:0000256" key="9">
    <source>
        <dbReference type="PROSITE-ProRule" id="PRU01215"/>
    </source>
</evidence>
<reference evidence="11 12" key="1">
    <citation type="submission" date="2015-10" db="EMBL/GenBank/DDBJ databases">
        <title>Draft genomes sequences of Candida glabrata isolates 1A, 1B, 2A, 2B, 3A and 3B.</title>
        <authorList>
            <person name="Haavelsrud O.E."/>
            <person name="Gaustad P."/>
        </authorList>
    </citation>
    <scope>NUCLEOTIDE SEQUENCE [LARGE SCALE GENOMIC DNA]</scope>
    <source>
        <strain evidence="11">910700640</strain>
    </source>
</reference>
<feature type="domain" description="RING-Gid-type" evidence="10">
    <location>
        <begin position="369"/>
        <end position="412"/>
    </location>
</feature>
<comment type="subcellular location">
    <subcellularLocation>
        <location evidence="1">Cytoplasm</location>
    </subcellularLocation>
</comment>
<dbReference type="GO" id="GO:0045721">
    <property type="term" value="P:negative regulation of gluconeogenesis"/>
    <property type="evidence" value="ECO:0007669"/>
    <property type="project" value="EnsemblFungi"/>
</dbReference>
<dbReference type="InterPro" id="IPR037683">
    <property type="entry name" value="Rmd5_dRing"/>
</dbReference>
<evidence type="ECO:0000313" key="11">
    <source>
        <dbReference type="EMBL" id="KTB03531.1"/>
    </source>
</evidence>
<dbReference type="GO" id="GO:0008270">
    <property type="term" value="F:zinc ion binding"/>
    <property type="evidence" value="ECO:0007669"/>
    <property type="project" value="UniProtKB-KW"/>
</dbReference>
<feature type="zinc finger region" description="RING-Gid-type" evidence="9">
    <location>
        <begin position="369"/>
        <end position="412"/>
    </location>
</feature>
<comment type="similarity">
    <text evidence="6">Belongs to the RMD5/GID2 family.</text>
</comment>
<dbReference type="GO" id="GO:0005634">
    <property type="term" value="C:nucleus"/>
    <property type="evidence" value="ECO:0007669"/>
    <property type="project" value="TreeGrafter"/>
</dbReference>
<evidence type="ECO:0000259" key="10">
    <source>
        <dbReference type="PROSITE" id="PS51867"/>
    </source>
</evidence>
<dbReference type="OMA" id="PYSLPCH"/>
<evidence type="ECO:0000256" key="8">
    <source>
        <dbReference type="ARBA" id="ARBA00080744"/>
    </source>
</evidence>
<dbReference type="GO" id="GO:0043161">
    <property type="term" value="P:proteasome-mediated ubiquitin-dependent protein catabolic process"/>
    <property type="evidence" value="ECO:0007669"/>
    <property type="project" value="EnsemblFungi"/>
</dbReference>
<dbReference type="OrthoDB" id="1933281at2759"/>
<keyword evidence="4 9" id="KW-0863">Zinc-finger</keyword>
<comment type="caution">
    <text evidence="11">The sequence shown here is derived from an EMBL/GenBank/DDBJ whole genome shotgun (WGS) entry which is preliminary data.</text>
</comment>
<sequence>MSKLLASVEGEYAKFYRQFEEDEQPRRLTHIEKCLEDTQEFKLQLKKLRAHLNKYINDCEEGHIEDQKKSQKKKDLIVDKINRSHKQFEHSIRKSHKLQQSALTGYHKHFLNRLTKIEIDQIYLNKLPEDAHSYVKEAIGYHICRYHMKSLPVMDSKDVLINYLESLYGVSPQMSDKFIDMGEVIQNIQTQSTHRCLDWINHVSEDQIYSETISKEGLTTLKDLQFQLYILEFLKVLREGDALQSFKYITNVLPRGNFNDKANDIIQKIAPLLTKSVIGKPVADIDAILKEQVDKCVSIFTMEYCAYLNLPHHSPLFLIVLSGIISFQFFIKYKNIRSTAHVGWTTEDELPFDVKLPPFLSHFHPIFICPVLKEETTVENPPYSLACHHIISKKALDRLSKNGSLTFKCPYCPVNTSMANTRKVNFIMV</sequence>
<dbReference type="FunFam" id="3.30.40.10:FF:000143">
    <property type="entry name" value="Regulator of gluconeogenesis Rmd5"/>
    <property type="match status" value="1"/>
</dbReference>
<dbReference type="EMBL" id="LLZZ01000119">
    <property type="protein sequence ID" value="KTB03531.1"/>
    <property type="molecule type" value="Genomic_DNA"/>
</dbReference>
<dbReference type="GO" id="GO:0005829">
    <property type="term" value="C:cytosol"/>
    <property type="evidence" value="ECO:0007669"/>
    <property type="project" value="EnsemblFungi"/>
</dbReference>
<proteinExistence type="inferred from homology"/>
<dbReference type="VEuPathDB" id="FungiDB:GWK60_B02541"/>
<organism evidence="11 12">
    <name type="scientific">Candida glabrata</name>
    <name type="common">Yeast</name>
    <name type="synonym">Torulopsis glabrata</name>
    <dbReference type="NCBI Taxonomy" id="5478"/>
    <lineage>
        <taxon>Eukaryota</taxon>
        <taxon>Fungi</taxon>
        <taxon>Dikarya</taxon>
        <taxon>Ascomycota</taxon>
        <taxon>Saccharomycotina</taxon>
        <taxon>Saccharomycetes</taxon>
        <taxon>Saccharomycetales</taxon>
        <taxon>Saccharomycetaceae</taxon>
        <taxon>Nakaseomyces</taxon>
    </lineage>
</organism>
<evidence type="ECO:0000256" key="7">
    <source>
        <dbReference type="ARBA" id="ARBA00075398"/>
    </source>
</evidence>
<dbReference type="InterPro" id="IPR045098">
    <property type="entry name" value="Fyv10_fam"/>
</dbReference>
<evidence type="ECO:0000256" key="3">
    <source>
        <dbReference type="ARBA" id="ARBA00022723"/>
    </source>
</evidence>
<name>A0A0W0EFV7_CANGB</name>
<dbReference type="AlphaFoldDB" id="A0A0W0EFV7"/>
<evidence type="ECO:0000256" key="4">
    <source>
        <dbReference type="ARBA" id="ARBA00022771"/>
    </source>
</evidence>
<evidence type="ECO:0000256" key="2">
    <source>
        <dbReference type="ARBA" id="ARBA00022490"/>
    </source>
</evidence>
<dbReference type="GO" id="GO:0061630">
    <property type="term" value="F:ubiquitin protein ligase activity"/>
    <property type="evidence" value="ECO:0007669"/>
    <property type="project" value="EnsemblFungi"/>
</dbReference>
<dbReference type="Pfam" id="PF10607">
    <property type="entry name" value="CTLH"/>
    <property type="match status" value="1"/>
</dbReference>
<evidence type="ECO:0000256" key="1">
    <source>
        <dbReference type="ARBA" id="ARBA00004496"/>
    </source>
</evidence>